<accession>A0A2W5SRV0</accession>
<evidence type="ECO:0000313" key="2">
    <source>
        <dbReference type="Proteomes" id="UP000249061"/>
    </source>
</evidence>
<evidence type="ECO:0008006" key="3">
    <source>
        <dbReference type="Google" id="ProtNLM"/>
    </source>
</evidence>
<reference evidence="1 2" key="1">
    <citation type="submission" date="2017-08" db="EMBL/GenBank/DDBJ databases">
        <title>Infants hospitalized years apart are colonized by the same room-sourced microbial strains.</title>
        <authorList>
            <person name="Brooks B."/>
            <person name="Olm M.R."/>
            <person name="Firek B.A."/>
            <person name="Baker R."/>
            <person name="Thomas B.C."/>
            <person name="Morowitz M.J."/>
            <person name="Banfield J.F."/>
        </authorList>
    </citation>
    <scope>NUCLEOTIDE SEQUENCE [LARGE SCALE GENOMIC DNA]</scope>
    <source>
        <strain evidence="1">S2_003_000_R2_14</strain>
    </source>
</reference>
<protein>
    <recommendedName>
        <fullName evidence="3">MalT-like TPR region domain-containing protein</fullName>
    </recommendedName>
</protein>
<proteinExistence type="predicted"/>
<comment type="caution">
    <text evidence="1">The sequence shown here is derived from an EMBL/GenBank/DDBJ whole genome shotgun (WGS) entry which is preliminary data.</text>
</comment>
<dbReference type="SMART" id="SM00028">
    <property type="entry name" value="TPR"/>
    <property type="match status" value="3"/>
</dbReference>
<sequence length="857" mass="93638">MASGALLQPSIDAARTRREVQRVLLSAPEGLGRSHLLSSLTDAIRISPSRGRLTGELLRAFVGHGGDDEATFKTIRSAPQLSTLDAERAEVAAELLASLVGVRRHDFRTARLDEDSRREGAFLELARWVSDRARDGLTLAIDDAHLVDDEGASFLEFLSQREEPLPLVLLVSHDSDATRFSAAFRARRAAWLQGGRWQQLELPTPPRAQVVAMLEAAGAAPERANALATLAHDNPGLALGLHQVTRELATLDVSSLPKTHDGLRLHRVKALGDEVLHACATLSVLGGLAPSGALFAVSPSLPDTLFAAVAPGLVERRHEGALELLQLVDPRMAPSLAMVLPGPQSLGIRLAAGAWAVRTLEVLPAMHFARFADLLVPLASPALDGATASHWYEASAATRAARPDAVARLEQALKSAIGIRRLVLLRRIAEVKLFLGLPDEAIAVVQSAGRTPSIVREQLPESMVGRLLEAQPRGPLDRWETLSAEEASTALELVRAECVSHLVKKDETQAAFAALEKKLLRLKGPAVPHLWIRWARAWSWFLCEILGRAPEAMRVCALVRQQVPREALAADEDAIAFVRAEEIATSSIGDFTRARALTEEHLALAEKAGKLRDQCLAWNARGILHYGLGELTGSRRAFEKSLELARSTGWLRREAITLHNLTLVLTEQGELDTAFANETTYGRLSVLIGNHAGQAEAPLVLAAVELARGQLAEAEVLINSARKVSESNGWDMLLAQSRALAGRLRLLRFKKTHDLLDVAKAKNDFLAAIETFEERTLVWTEELDPAEVFSHYAVALTWTGQAKQARELLEKVRQRFPEENVVSRQQLALALHEPQAHAWFEARGFKRRLALWAALNA</sequence>
<dbReference type="InterPro" id="IPR019734">
    <property type="entry name" value="TPR_rpt"/>
</dbReference>
<dbReference type="SUPFAM" id="SSF48452">
    <property type="entry name" value="TPR-like"/>
    <property type="match status" value="1"/>
</dbReference>
<dbReference type="InterPro" id="IPR011990">
    <property type="entry name" value="TPR-like_helical_dom_sf"/>
</dbReference>
<name>A0A2W5SRV0_9BACT</name>
<gene>
    <name evidence="1" type="ORF">DI536_31510</name>
</gene>
<dbReference type="EMBL" id="QFQP01000041">
    <property type="protein sequence ID" value="PZR05989.1"/>
    <property type="molecule type" value="Genomic_DNA"/>
</dbReference>
<dbReference type="AlphaFoldDB" id="A0A2W5SRV0"/>
<dbReference type="Gene3D" id="1.25.40.10">
    <property type="entry name" value="Tetratricopeptide repeat domain"/>
    <property type="match status" value="2"/>
</dbReference>
<dbReference type="Proteomes" id="UP000249061">
    <property type="component" value="Unassembled WGS sequence"/>
</dbReference>
<evidence type="ECO:0000313" key="1">
    <source>
        <dbReference type="EMBL" id="PZR05989.1"/>
    </source>
</evidence>
<organism evidence="1 2">
    <name type="scientific">Archangium gephyra</name>
    <dbReference type="NCBI Taxonomy" id="48"/>
    <lineage>
        <taxon>Bacteria</taxon>
        <taxon>Pseudomonadati</taxon>
        <taxon>Myxococcota</taxon>
        <taxon>Myxococcia</taxon>
        <taxon>Myxococcales</taxon>
        <taxon>Cystobacterineae</taxon>
        <taxon>Archangiaceae</taxon>
        <taxon>Archangium</taxon>
    </lineage>
</organism>